<dbReference type="InterPro" id="IPR012910">
    <property type="entry name" value="Plug_dom"/>
</dbReference>
<evidence type="ECO:0000256" key="8">
    <source>
        <dbReference type="SAM" id="Coils"/>
    </source>
</evidence>
<dbReference type="RefSeq" id="WP_169654738.1">
    <property type="nucleotide sequence ID" value="NZ_JABANE010000005.1"/>
</dbReference>
<evidence type="ECO:0000256" key="2">
    <source>
        <dbReference type="ARBA" id="ARBA00022448"/>
    </source>
</evidence>
<dbReference type="Pfam" id="PF07715">
    <property type="entry name" value="Plug"/>
    <property type="match status" value="1"/>
</dbReference>
<dbReference type="Pfam" id="PF13715">
    <property type="entry name" value="CarbopepD_reg_2"/>
    <property type="match status" value="1"/>
</dbReference>
<name>A0A7X9P0A9_9BACT</name>
<dbReference type="InterPro" id="IPR037066">
    <property type="entry name" value="Plug_dom_sf"/>
</dbReference>
<dbReference type="InterPro" id="IPR023997">
    <property type="entry name" value="TonB-dep_OMP_SusC/RagA_CS"/>
</dbReference>
<dbReference type="InterPro" id="IPR039426">
    <property type="entry name" value="TonB-dep_rcpt-like"/>
</dbReference>
<protein>
    <submittedName>
        <fullName evidence="10">SusC/RagA family TonB-linked outer membrane protein</fullName>
    </submittedName>
</protein>
<dbReference type="InterPro" id="IPR036942">
    <property type="entry name" value="Beta-barrel_TonB_sf"/>
</dbReference>
<keyword evidence="11" id="KW-1185">Reference proteome</keyword>
<dbReference type="NCBIfam" id="TIGR04057">
    <property type="entry name" value="SusC_RagA_signa"/>
    <property type="match status" value="1"/>
</dbReference>
<dbReference type="InterPro" id="IPR023996">
    <property type="entry name" value="TonB-dep_OMP_SusC/RagA"/>
</dbReference>
<keyword evidence="6 7" id="KW-0998">Cell outer membrane</keyword>
<evidence type="ECO:0000259" key="9">
    <source>
        <dbReference type="Pfam" id="PF07715"/>
    </source>
</evidence>
<keyword evidence="5 7" id="KW-0472">Membrane</keyword>
<evidence type="ECO:0000256" key="6">
    <source>
        <dbReference type="ARBA" id="ARBA00023237"/>
    </source>
</evidence>
<keyword evidence="8" id="KW-0175">Coiled coil</keyword>
<feature type="domain" description="TonB-dependent receptor plug" evidence="9">
    <location>
        <begin position="115"/>
        <end position="236"/>
    </location>
</feature>
<dbReference type="InterPro" id="IPR008969">
    <property type="entry name" value="CarboxyPept-like_regulatory"/>
</dbReference>
<comment type="caution">
    <text evidence="10">The sequence shown here is derived from an EMBL/GenBank/DDBJ whole genome shotgun (WGS) entry which is preliminary data.</text>
</comment>
<dbReference type="Proteomes" id="UP000576082">
    <property type="component" value="Unassembled WGS sequence"/>
</dbReference>
<gene>
    <name evidence="10" type="ORF">HHU12_02645</name>
</gene>
<dbReference type="SUPFAM" id="SSF49464">
    <property type="entry name" value="Carboxypeptidase regulatory domain-like"/>
    <property type="match status" value="1"/>
</dbReference>
<evidence type="ECO:0000256" key="7">
    <source>
        <dbReference type="PROSITE-ProRule" id="PRU01360"/>
    </source>
</evidence>
<keyword evidence="3 7" id="KW-1134">Transmembrane beta strand</keyword>
<dbReference type="Gene3D" id="2.170.130.10">
    <property type="entry name" value="TonB-dependent receptor, plug domain"/>
    <property type="match status" value="1"/>
</dbReference>
<dbReference type="AlphaFoldDB" id="A0A7X9P0A9"/>
<organism evidence="10 11">
    <name type="scientific">Flammeovirga aprica JL-4</name>
    <dbReference type="NCBI Taxonomy" id="694437"/>
    <lineage>
        <taxon>Bacteria</taxon>
        <taxon>Pseudomonadati</taxon>
        <taxon>Bacteroidota</taxon>
        <taxon>Cytophagia</taxon>
        <taxon>Cytophagales</taxon>
        <taxon>Flammeovirgaceae</taxon>
        <taxon>Flammeovirga</taxon>
    </lineage>
</organism>
<comment type="similarity">
    <text evidence="7">Belongs to the TonB-dependent receptor family.</text>
</comment>
<dbReference type="EMBL" id="JABANE010000005">
    <property type="protein sequence ID" value="NME66853.1"/>
    <property type="molecule type" value="Genomic_DNA"/>
</dbReference>
<reference evidence="10 11" key="1">
    <citation type="submission" date="2020-04" db="EMBL/GenBank/DDBJ databases">
        <title>Flammeovirga sp. SR4, a novel species isolated from seawater.</title>
        <authorList>
            <person name="Wang X."/>
        </authorList>
    </citation>
    <scope>NUCLEOTIDE SEQUENCE [LARGE SCALE GENOMIC DNA]</scope>
    <source>
        <strain evidence="10 11">ATCC 23126</strain>
    </source>
</reference>
<sequence>MYKIKLLVFVIFIITNLTSYAQNRIHGQVLDAKDQASLPGVNISIKGTSNGVITDMDGKFSLDVEISQVLVFTFVGYQQKELEVVSLENLTVVLEEEVEELKEVVVTALGISKEKQALGYAVSEVSSEDLTQVNTGSIANSLGGRVTGVQISGNRPGQASSISIRGNASLKGNNYPLIVIDGVPMDGRTKGGVGKWGGTDKGDALSMINPDDIATTSVLKGAAATALYGSRASNGVLLITTKTGKKKDGIGIDFNSSMIWSVPNNMLTARQNTYGQGVQGRVPSSEAEAMDTGLLSWGEKINGQNYVGFDGNTYQYNDQWDPMSLFSMGHVFNNSIAISAGNETVQTRISYANQQVQDIQPNSTIQRNSISARINTDQSKRLFLDTKLTYIHQDASRSSGGESTFNPSNAYHRMPASQSSEILKKNRANPSFINDVYTLNPYWVMDNLNITDIENKVLLSANIGFELFKGVKINYRNGLDFTSGRDLSITPVGTPYISNGESKESMKERYEMNHDLYLSLNKDLGKFNVSGIVGANMMQFSQNNVGIEMTQFYSDWYHVSNAGLVSGTQNHSEKEMNSIYGSLDFGYDRWLYLTVTGRNDWTSTLPAGNNSYFYPSFSSSIVFSEKVNLPVWFTLAKVRGSWAQVGSDTDPYKLYQTFRTAGNGFNNKNGNRILPAGYSGAMNNADLLPEMTSSIEFGADLGFFHDRINFNFTYYDQITENQIINMDISDASGFTSRMVNAGNMSNTGYEVSLNLVPVVNRNFHWNVGIHYTQNRNKVNSLIGDMEKITISDYGDVRVDAIVGEEYGVIMGRDYSRNDKGEIVYDENGIPNYTSELVQIGSMNPTAILGYSSNFNYKKLSLNILLDQQIGGQFYSGTNAAMYQSGTHINTLEGRDLYYTQGIGPNPEIYYNRISEINSEFIRDASYIRVKEISLGYGFSKSLLEKIHLSSARISAVVSNPFFIWKATENIDPTAILNASSTGRAVEMTALPSVRSYGFNLNVSF</sequence>
<dbReference type="Gene3D" id="2.60.40.1120">
    <property type="entry name" value="Carboxypeptidase-like, regulatory domain"/>
    <property type="match status" value="1"/>
</dbReference>
<comment type="subcellular location">
    <subcellularLocation>
        <location evidence="1 7">Cell outer membrane</location>
        <topology evidence="1 7">Multi-pass membrane protein</topology>
    </subcellularLocation>
</comment>
<proteinExistence type="inferred from homology"/>
<keyword evidence="2 7" id="KW-0813">Transport</keyword>
<evidence type="ECO:0000313" key="11">
    <source>
        <dbReference type="Proteomes" id="UP000576082"/>
    </source>
</evidence>
<feature type="coiled-coil region" evidence="8">
    <location>
        <begin position="77"/>
        <end position="104"/>
    </location>
</feature>
<accession>A0A7X9P0A9</accession>
<keyword evidence="4 7" id="KW-0812">Transmembrane</keyword>
<dbReference type="Gene3D" id="2.40.170.20">
    <property type="entry name" value="TonB-dependent receptor, beta-barrel domain"/>
    <property type="match status" value="1"/>
</dbReference>
<dbReference type="SUPFAM" id="SSF56935">
    <property type="entry name" value="Porins"/>
    <property type="match status" value="1"/>
</dbReference>
<dbReference type="PROSITE" id="PS52016">
    <property type="entry name" value="TONB_DEPENDENT_REC_3"/>
    <property type="match status" value="1"/>
</dbReference>
<dbReference type="GO" id="GO:0009279">
    <property type="term" value="C:cell outer membrane"/>
    <property type="evidence" value="ECO:0007669"/>
    <property type="project" value="UniProtKB-SubCell"/>
</dbReference>
<evidence type="ECO:0000256" key="1">
    <source>
        <dbReference type="ARBA" id="ARBA00004571"/>
    </source>
</evidence>
<evidence type="ECO:0000313" key="10">
    <source>
        <dbReference type="EMBL" id="NME66853.1"/>
    </source>
</evidence>
<dbReference type="NCBIfam" id="TIGR04056">
    <property type="entry name" value="OMP_RagA_SusC"/>
    <property type="match status" value="1"/>
</dbReference>
<evidence type="ECO:0000256" key="3">
    <source>
        <dbReference type="ARBA" id="ARBA00022452"/>
    </source>
</evidence>
<evidence type="ECO:0000256" key="4">
    <source>
        <dbReference type="ARBA" id="ARBA00022692"/>
    </source>
</evidence>
<evidence type="ECO:0000256" key="5">
    <source>
        <dbReference type="ARBA" id="ARBA00023136"/>
    </source>
</evidence>